<evidence type="ECO:0000313" key="8">
    <source>
        <dbReference type="EMBL" id="HCT56564.1"/>
    </source>
</evidence>
<comment type="catalytic activity">
    <reaction evidence="5">
        <text>octanoyl-[ACP] + L-lysyl-[protein] = N(6)-octanoyl-L-lysyl-[protein] + holo-[ACP] + H(+)</text>
        <dbReference type="Rhea" id="RHEA:17665"/>
        <dbReference type="Rhea" id="RHEA-COMP:9636"/>
        <dbReference type="Rhea" id="RHEA-COMP:9685"/>
        <dbReference type="Rhea" id="RHEA-COMP:9752"/>
        <dbReference type="Rhea" id="RHEA-COMP:9928"/>
        <dbReference type="ChEBI" id="CHEBI:15378"/>
        <dbReference type="ChEBI" id="CHEBI:29969"/>
        <dbReference type="ChEBI" id="CHEBI:64479"/>
        <dbReference type="ChEBI" id="CHEBI:78463"/>
        <dbReference type="ChEBI" id="CHEBI:78809"/>
        <dbReference type="EC" id="2.3.1.181"/>
    </reaction>
</comment>
<feature type="binding site" evidence="5">
    <location>
        <begin position="191"/>
        <end position="193"/>
    </location>
    <ligand>
        <name>substrate</name>
    </ligand>
</feature>
<comment type="similarity">
    <text evidence="5">Belongs to the LipB family.</text>
</comment>
<feature type="binding site" evidence="5">
    <location>
        <begin position="119"/>
        <end position="126"/>
    </location>
    <ligand>
        <name>substrate</name>
    </ligand>
</feature>
<feature type="domain" description="BPL/LPL catalytic" evidence="7">
    <location>
        <begin position="74"/>
        <end position="265"/>
    </location>
</feature>
<dbReference type="PROSITE" id="PS51733">
    <property type="entry name" value="BPL_LPL_CATALYTIC"/>
    <property type="match status" value="1"/>
</dbReference>
<dbReference type="InterPro" id="IPR000544">
    <property type="entry name" value="Octanoyltransferase"/>
</dbReference>
<dbReference type="PANTHER" id="PTHR10993:SF7">
    <property type="entry name" value="LIPOYLTRANSFERASE 2, MITOCHONDRIAL-RELATED"/>
    <property type="match status" value="1"/>
</dbReference>
<dbReference type="CDD" id="cd16444">
    <property type="entry name" value="LipB"/>
    <property type="match status" value="1"/>
</dbReference>
<feature type="compositionally biased region" description="Gly residues" evidence="6">
    <location>
        <begin position="1"/>
        <end position="10"/>
    </location>
</feature>
<keyword evidence="2 5" id="KW-0808">Transferase</keyword>
<keyword evidence="5" id="KW-0963">Cytoplasm</keyword>
<feature type="active site" description="Acyl-thioester intermediate" evidence="5">
    <location>
        <position position="222"/>
    </location>
</feature>
<name>A0A3D4V6X2_9BACT</name>
<dbReference type="Pfam" id="PF21948">
    <property type="entry name" value="LplA-B_cat"/>
    <property type="match status" value="1"/>
</dbReference>
<evidence type="ECO:0000259" key="7">
    <source>
        <dbReference type="PROSITE" id="PS51733"/>
    </source>
</evidence>
<evidence type="ECO:0000256" key="3">
    <source>
        <dbReference type="ARBA" id="ARBA00023315"/>
    </source>
</evidence>
<protein>
    <recommendedName>
        <fullName evidence="5">Octanoyltransferase</fullName>
        <ecNumber evidence="5">2.3.1.181</ecNumber>
    </recommendedName>
    <alternativeName>
        <fullName evidence="5">Lipoate-protein ligase B</fullName>
    </alternativeName>
    <alternativeName>
        <fullName evidence="5">Lipoyl/octanoyl transferase</fullName>
    </alternativeName>
    <alternativeName>
        <fullName evidence="5">Octanoyl-[acyl-carrier-protein]-protein N-octanoyltransferase</fullName>
    </alternativeName>
</protein>
<gene>
    <name evidence="5" type="primary">lipB</name>
    <name evidence="8" type="ORF">DGD08_05045</name>
</gene>
<accession>A0A3D4V6X2</accession>
<dbReference type="AlphaFoldDB" id="A0A3D4V6X2"/>
<proteinExistence type="inferred from homology"/>
<dbReference type="GO" id="GO:0009249">
    <property type="term" value="P:protein lipoylation"/>
    <property type="evidence" value="ECO:0007669"/>
    <property type="project" value="InterPro"/>
</dbReference>
<dbReference type="HAMAP" id="MF_00013">
    <property type="entry name" value="LipB"/>
    <property type="match status" value="1"/>
</dbReference>
<dbReference type="Proteomes" id="UP000264071">
    <property type="component" value="Unassembled WGS sequence"/>
</dbReference>
<dbReference type="EMBL" id="DPIY01000006">
    <property type="protein sequence ID" value="HCT56564.1"/>
    <property type="molecule type" value="Genomic_DNA"/>
</dbReference>
<comment type="function">
    <text evidence="4 5">Catalyzes the transfer of endogenously produced octanoic acid from octanoyl-acyl-carrier-protein onto the lipoyl domains of lipoate-dependent enzymes. Lipoyl-ACP can also act as a substrate although octanoyl-ACP is likely to be the physiological substrate.</text>
</comment>
<sequence length="295" mass="31849">MRDTAGGGAQGVELEVNSRVPGHESRDAEPPTRPVASEPPPRAPQLLVLDLGLTPYDDAWALQKRAAAARISGELPEDLLILVQHPPVVTLGRSTKPGHLLATPERLESLGIALRDVERGGDVTIHEPGQLVVYPIIDLKRHRKDLHWYLRQIEEGIIRALATFGLTCGRVPGLTGVWRGEDPIARRKLASIGVHARDWVTWHGVALNVSNDLQTFDFTVPCGIDGVSMGTVWRECVSAGLPVPEFAAVQQAVVDALADVFTLQPIALSSALSARDGNAKWEQVCAALHIGHGHT</sequence>
<dbReference type="NCBIfam" id="TIGR00214">
    <property type="entry name" value="lipB"/>
    <property type="match status" value="1"/>
</dbReference>
<feature type="site" description="Lowers pKa of active site Cys" evidence="5">
    <location>
        <position position="188"/>
    </location>
</feature>
<comment type="pathway">
    <text evidence="1 5">Protein modification; protein lipoylation via endogenous pathway; protein N(6)-(lipoyl)lysine from octanoyl-[acyl-carrier-protein]: step 1/2.</text>
</comment>
<comment type="subcellular location">
    <subcellularLocation>
        <location evidence="5">Cytoplasm</location>
    </subcellularLocation>
</comment>
<dbReference type="EC" id="2.3.1.181" evidence="5"/>
<feature type="compositionally biased region" description="Pro residues" evidence="6">
    <location>
        <begin position="31"/>
        <end position="43"/>
    </location>
</feature>
<evidence type="ECO:0000256" key="1">
    <source>
        <dbReference type="ARBA" id="ARBA00004821"/>
    </source>
</evidence>
<evidence type="ECO:0000256" key="6">
    <source>
        <dbReference type="SAM" id="MobiDB-lite"/>
    </source>
</evidence>
<feature type="compositionally biased region" description="Basic and acidic residues" evidence="6">
    <location>
        <begin position="21"/>
        <end position="30"/>
    </location>
</feature>
<comment type="miscellaneous">
    <text evidence="5">In the reaction, the free carboxyl group of octanoic acid is attached via an amide linkage to the epsilon-amino group of a specific lysine residue of lipoyl domains of lipoate-dependent enzymes.</text>
</comment>
<evidence type="ECO:0000256" key="2">
    <source>
        <dbReference type="ARBA" id="ARBA00022679"/>
    </source>
</evidence>
<dbReference type="InterPro" id="IPR004143">
    <property type="entry name" value="BPL_LPL_catalytic"/>
</dbReference>
<dbReference type="GO" id="GO:0005737">
    <property type="term" value="C:cytoplasm"/>
    <property type="evidence" value="ECO:0007669"/>
    <property type="project" value="UniProtKB-SubCell"/>
</dbReference>
<evidence type="ECO:0000313" key="9">
    <source>
        <dbReference type="Proteomes" id="UP000264071"/>
    </source>
</evidence>
<feature type="region of interest" description="Disordered" evidence="6">
    <location>
        <begin position="1"/>
        <end position="43"/>
    </location>
</feature>
<reference evidence="8 9" key="1">
    <citation type="journal article" date="2018" name="Nat. Biotechnol.">
        <title>A standardized bacterial taxonomy based on genome phylogeny substantially revises the tree of life.</title>
        <authorList>
            <person name="Parks D.H."/>
            <person name="Chuvochina M."/>
            <person name="Waite D.W."/>
            <person name="Rinke C."/>
            <person name="Skarshewski A."/>
            <person name="Chaumeil P.A."/>
            <person name="Hugenholtz P."/>
        </authorList>
    </citation>
    <scope>NUCLEOTIDE SEQUENCE [LARGE SCALE GENOMIC DNA]</scope>
    <source>
        <strain evidence="8">UBA8844</strain>
    </source>
</reference>
<organism evidence="8 9">
    <name type="scientific">Gemmatimonas aurantiaca</name>
    <dbReference type="NCBI Taxonomy" id="173480"/>
    <lineage>
        <taxon>Bacteria</taxon>
        <taxon>Pseudomonadati</taxon>
        <taxon>Gemmatimonadota</taxon>
        <taxon>Gemmatimonadia</taxon>
        <taxon>Gemmatimonadales</taxon>
        <taxon>Gemmatimonadaceae</taxon>
        <taxon>Gemmatimonas</taxon>
    </lineage>
</organism>
<dbReference type="SUPFAM" id="SSF55681">
    <property type="entry name" value="Class II aaRS and biotin synthetases"/>
    <property type="match status" value="1"/>
</dbReference>
<dbReference type="Gene3D" id="3.30.930.10">
    <property type="entry name" value="Bira Bifunctional Protein, Domain 2"/>
    <property type="match status" value="1"/>
</dbReference>
<dbReference type="UniPathway" id="UPA00538">
    <property type="reaction ID" value="UER00592"/>
</dbReference>
<dbReference type="PANTHER" id="PTHR10993">
    <property type="entry name" value="OCTANOYLTRANSFERASE"/>
    <property type="match status" value="1"/>
</dbReference>
<dbReference type="GO" id="GO:0033819">
    <property type="term" value="F:lipoyl(octanoyl) transferase activity"/>
    <property type="evidence" value="ECO:0007669"/>
    <property type="project" value="UniProtKB-EC"/>
</dbReference>
<evidence type="ECO:0000256" key="5">
    <source>
        <dbReference type="HAMAP-Rule" id="MF_00013"/>
    </source>
</evidence>
<evidence type="ECO:0000256" key="4">
    <source>
        <dbReference type="ARBA" id="ARBA00024732"/>
    </source>
</evidence>
<comment type="caution">
    <text evidence="8">The sequence shown here is derived from an EMBL/GenBank/DDBJ whole genome shotgun (WGS) entry which is preliminary data.</text>
</comment>
<dbReference type="NCBIfam" id="NF010925">
    <property type="entry name" value="PRK14345.1"/>
    <property type="match status" value="1"/>
</dbReference>
<dbReference type="InterPro" id="IPR045864">
    <property type="entry name" value="aa-tRNA-synth_II/BPL/LPL"/>
</dbReference>
<feature type="binding site" evidence="5">
    <location>
        <begin position="204"/>
        <end position="206"/>
    </location>
    <ligand>
        <name>substrate</name>
    </ligand>
</feature>
<keyword evidence="3 5" id="KW-0012">Acyltransferase</keyword>